<dbReference type="EMBL" id="BAAAZG010000001">
    <property type="protein sequence ID" value="GAA4054595.1"/>
    <property type="molecule type" value="Genomic_DNA"/>
</dbReference>
<organism evidence="1 2">
    <name type="scientific">Actinomadura miaoliensis</name>
    <dbReference type="NCBI Taxonomy" id="430685"/>
    <lineage>
        <taxon>Bacteria</taxon>
        <taxon>Bacillati</taxon>
        <taxon>Actinomycetota</taxon>
        <taxon>Actinomycetes</taxon>
        <taxon>Streptosporangiales</taxon>
        <taxon>Thermomonosporaceae</taxon>
        <taxon>Actinomadura</taxon>
    </lineage>
</organism>
<gene>
    <name evidence="1" type="ORF">GCM10022214_01880</name>
</gene>
<name>A0ABP7UWW6_9ACTN</name>
<keyword evidence="2" id="KW-1185">Reference proteome</keyword>
<protein>
    <submittedName>
        <fullName evidence="1">Uncharacterized protein</fullName>
    </submittedName>
</protein>
<sequence>MRILEGRNPAPSAGVIDAQSVKTSADVLTAEHAKPGPHAPSRDFPFHCYTSPNSTARAMASRKSSRCRW</sequence>
<evidence type="ECO:0000313" key="1">
    <source>
        <dbReference type="EMBL" id="GAA4054595.1"/>
    </source>
</evidence>
<reference evidence="2" key="1">
    <citation type="journal article" date="2019" name="Int. J. Syst. Evol. Microbiol.">
        <title>The Global Catalogue of Microorganisms (GCM) 10K type strain sequencing project: providing services to taxonomists for standard genome sequencing and annotation.</title>
        <authorList>
            <consortium name="The Broad Institute Genomics Platform"/>
            <consortium name="The Broad Institute Genome Sequencing Center for Infectious Disease"/>
            <person name="Wu L."/>
            <person name="Ma J."/>
        </authorList>
    </citation>
    <scope>NUCLEOTIDE SEQUENCE [LARGE SCALE GENOMIC DNA]</scope>
    <source>
        <strain evidence="2">JCM 16702</strain>
    </source>
</reference>
<evidence type="ECO:0000313" key="2">
    <source>
        <dbReference type="Proteomes" id="UP001500683"/>
    </source>
</evidence>
<proteinExistence type="predicted"/>
<comment type="caution">
    <text evidence="1">The sequence shown here is derived from an EMBL/GenBank/DDBJ whole genome shotgun (WGS) entry which is preliminary data.</text>
</comment>
<accession>A0ABP7UWW6</accession>
<dbReference type="Proteomes" id="UP001500683">
    <property type="component" value="Unassembled WGS sequence"/>
</dbReference>